<accession>A0A2W5B6J8</accession>
<feature type="region of interest" description="Disordered" evidence="2">
    <location>
        <begin position="166"/>
        <end position="250"/>
    </location>
</feature>
<gene>
    <name evidence="4" type="ORF">DI609_05275</name>
</gene>
<dbReference type="AlphaFoldDB" id="A0A2W5B6J8"/>
<feature type="coiled-coil region" evidence="1">
    <location>
        <begin position="126"/>
        <end position="160"/>
    </location>
</feature>
<feature type="non-terminal residue" evidence="4">
    <location>
        <position position="250"/>
    </location>
</feature>
<comment type="caution">
    <text evidence="4">The sequence shown here is derived from an EMBL/GenBank/DDBJ whole genome shotgun (WGS) entry which is preliminary data.</text>
</comment>
<organism evidence="4 5">
    <name type="scientific">Corynebacterium urealyticum</name>
    <dbReference type="NCBI Taxonomy" id="43771"/>
    <lineage>
        <taxon>Bacteria</taxon>
        <taxon>Bacillati</taxon>
        <taxon>Actinomycetota</taxon>
        <taxon>Actinomycetes</taxon>
        <taxon>Mycobacteriales</taxon>
        <taxon>Corynebacteriaceae</taxon>
        <taxon>Corynebacterium</taxon>
    </lineage>
</organism>
<sequence length="250" mass="28243">MSDTEQKKSKSKWGLGCVLGLLIFGTPALLLVVVLVVVITAVAIPTTMATDSISRYPGGTWVAEQLFQANGREGELSKEEIGEVRSQFDEEMADDKELQECFRGSPEVTPKQETLFVATPQERDEIIRYRDARLNYNRDLAQYRREHDRWRARMIDYQKRVRIAKARHYRPDQIPPPPKEPQPPVRPEELPEKSYRMTAQERGGVSASADIDPSLISIEQAAVPENSPLRDDKGRATSQVNKVIDSVPKG</sequence>
<evidence type="ECO:0000256" key="1">
    <source>
        <dbReference type="SAM" id="Coils"/>
    </source>
</evidence>
<evidence type="ECO:0000256" key="2">
    <source>
        <dbReference type="SAM" id="MobiDB-lite"/>
    </source>
</evidence>
<proteinExistence type="predicted"/>
<evidence type="ECO:0000313" key="4">
    <source>
        <dbReference type="EMBL" id="PZP00997.1"/>
    </source>
</evidence>
<evidence type="ECO:0000256" key="3">
    <source>
        <dbReference type="SAM" id="Phobius"/>
    </source>
</evidence>
<dbReference type="Proteomes" id="UP000249451">
    <property type="component" value="Unassembled WGS sequence"/>
</dbReference>
<keyword evidence="1" id="KW-0175">Coiled coil</keyword>
<dbReference type="EMBL" id="QFNY01000100">
    <property type="protein sequence ID" value="PZP00997.1"/>
    <property type="molecule type" value="Genomic_DNA"/>
</dbReference>
<keyword evidence="3" id="KW-0812">Transmembrane</keyword>
<keyword evidence="3" id="KW-0472">Membrane</keyword>
<name>A0A2W5B6J8_9CORY</name>
<feature type="compositionally biased region" description="Pro residues" evidence="2">
    <location>
        <begin position="173"/>
        <end position="185"/>
    </location>
</feature>
<feature type="compositionally biased region" description="Basic and acidic residues" evidence="2">
    <location>
        <begin position="186"/>
        <end position="195"/>
    </location>
</feature>
<reference evidence="4 5" key="1">
    <citation type="submission" date="2017-11" db="EMBL/GenBank/DDBJ databases">
        <title>Infants hospitalized years apart are colonized by the same room-sourced microbial strains.</title>
        <authorList>
            <person name="Brooks B."/>
            <person name="Olm M.R."/>
            <person name="Firek B.A."/>
            <person name="Baker R."/>
            <person name="Thomas B.C."/>
            <person name="Morowitz M.J."/>
            <person name="Banfield J.F."/>
        </authorList>
    </citation>
    <scope>NUCLEOTIDE SEQUENCE [LARGE SCALE GENOMIC DNA]</scope>
    <source>
        <strain evidence="4">S2_012_000_R3_87</strain>
    </source>
</reference>
<evidence type="ECO:0000313" key="5">
    <source>
        <dbReference type="Proteomes" id="UP000249451"/>
    </source>
</evidence>
<feature type="transmembrane region" description="Helical" evidence="3">
    <location>
        <begin position="21"/>
        <end position="44"/>
    </location>
</feature>
<keyword evidence="3" id="KW-1133">Transmembrane helix</keyword>
<protein>
    <submittedName>
        <fullName evidence="4">Uncharacterized protein</fullName>
    </submittedName>
</protein>